<evidence type="ECO:0000313" key="1">
    <source>
        <dbReference type="EMBL" id="MEQ2218231.1"/>
    </source>
</evidence>
<gene>
    <name evidence="1" type="ORF">XENOCAPTIV_000337</name>
</gene>
<organism evidence="1 2">
    <name type="scientific">Xenoophorus captivus</name>
    <dbReference type="NCBI Taxonomy" id="1517983"/>
    <lineage>
        <taxon>Eukaryota</taxon>
        <taxon>Metazoa</taxon>
        <taxon>Chordata</taxon>
        <taxon>Craniata</taxon>
        <taxon>Vertebrata</taxon>
        <taxon>Euteleostomi</taxon>
        <taxon>Actinopterygii</taxon>
        <taxon>Neopterygii</taxon>
        <taxon>Teleostei</taxon>
        <taxon>Neoteleostei</taxon>
        <taxon>Acanthomorphata</taxon>
        <taxon>Ovalentaria</taxon>
        <taxon>Atherinomorphae</taxon>
        <taxon>Cyprinodontiformes</taxon>
        <taxon>Goodeidae</taxon>
        <taxon>Xenoophorus</taxon>
    </lineage>
</organism>
<name>A0ABV0SDJ7_9TELE</name>
<protein>
    <submittedName>
        <fullName evidence="1">Uncharacterized protein</fullName>
    </submittedName>
</protein>
<proteinExistence type="predicted"/>
<reference evidence="1 2" key="1">
    <citation type="submission" date="2021-06" db="EMBL/GenBank/DDBJ databases">
        <authorList>
            <person name="Palmer J.M."/>
        </authorList>
    </citation>
    <scope>NUCLEOTIDE SEQUENCE [LARGE SCALE GENOMIC DNA]</scope>
    <source>
        <strain evidence="1 2">XC_2019</strain>
        <tissue evidence="1">Muscle</tissue>
    </source>
</reference>
<accession>A0ABV0SDJ7</accession>
<sequence length="75" mass="8249">VAARLEAASIGVNIQMADGLLYPDAETQGTPSESVEDVNEVGIIWREAPVGMFAFKVRSSWIQAFRKRRDASAMH</sequence>
<keyword evidence="2" id="KW-1185">Reference proteome</keyword>
<comment type="caution">
    <text evidence="1">The sequence shown here is derived from an EMBL/GenBank/DDBJ whole genome shotgun (WGS) entry which is preliminary data.</text>
</comment>
<dbReference type="EMBL" id="JAHRIN010076649">
    <property type="protein sequence ID" value="MEQ2218231.1"/>
    <property type="molecule type" value="Genomic_DNA"/>
</dbReference>
<dbReference type="Proteomes" id="UP001434883">
    <property type="component" value="Unassembled WGS sequence"/>
</dbReference>
<evidence type="ECO:0000313" key="2">
    <source>
        <dbReference type="Proteomes" id="UP001434883"/>
    </source>
</evidence>
<feature type="non-terminal residue" evidence="1">
    <location>
        <position position="1"/>
    </location>
</feature>